<proteinExistence type="predicted"/>
<protein>
    <submittedName>
        <fullName evidence="2">Uncharacterized protein</fullName>
    </submittedName>
</protein>
<gene>
    <name evidence="2" type="ORF">TSPGSL018_8936</name>
</gene>
<feature type="non-terminal residue" evidence="2">
    <location>
        <position position="1"/>
    </location>
</feature>
<evidence type="ECO:0000313" key="2">
    <source>
        <dbReference type="EMBL" id="JAC80987.1"/>
    </source>
</evidence>
<accession>A0A061S738</accession>
<feature type="region of interest" description="Disordered" evidence="1">
    <location>
        <begin position="1"/>
        <end position="22"/>
    </location>
</feature>
<evidence type="ECO:0000256" key="1">
    <source>
        <dbReference type="SAM" id="MobiDB-lite"/>
    </source>
</evidence>
<reference evidence="2" key="1">
    <citation type="submission" date="2014-05" db="EMBL/GenBank/DDBJ databases">
        <title>The transcriptome of the halophilic microalga Tetraselmis sp. GSL018 isolated from the Great Salt Lake, Utah.</title>
        <authorList>
            <person name="Jinkerson R.E."/>
            <person name="D'Adamo S."/>
            <person name="Posewitz M.C."/>
        </authorList>
    </citation>
    <scope>NUCLEOTIDE SEQUENCE</scope>
    <source>
        <strain evidence="2">GSL018</strain>
    </source>
</reference>
<sequence length="89" mass="9549">GREICRAGTGAPPTSSPLDQGLRVAELPPDPSCTRATGSARTGSGTSFPVSSYGKILVGLRWSEIPDIAWFYFHAREARTQVSPFHSMV</sequence>
<organism evidence="2">
    <name type="scientific">Tetraselmis sp. GSL018</name>
    <dbReference type="NCBI Taxonomy" id="582737"/>
    <lineage>
        <taxon>Eukaryota</taxon>
        <taxon>Viridiplantae</taxon>
        <taxon>Chlorophyta</taxon>
        <taxon>core chlorophytes</taxon>
        <taxon>Chlorodendrophyceae</taxon>
        <taxon>Chlorodendrales</taxon>
        <taxon>Chlorodendraceae</taxon>
        <taxon>Tetraselmis</taxon>
    </lineage>
</organism>
<dbReference type="AlphaFoldDB" id="A0A061S738"/>
<name>A0A061S738_9CHLO</name>
<dbReference type="EMBL" id="GBEZ01004212">
    <property type="protein sequence ID" value="JAC80987.1"/>
    <property type="molecule type" value="Transcribed_RNA"/>
</dbReference>